<comment type="caution">
    <text evidence="2">The sequence shown here is derived from an EMBL/GenBank/DDBJ whole genome shotgun (WGS) entry which is preliminary data.</text>
</comment>
<evidence type="ECO:0000256" key="1">
    <source>
        <dbReference type="SAM" id="MobiDB-lite"/>
    </source>
</evidence>
<feature type="compositionally biased region" description="Basic and acidic residues" evidence="1">
    <location>
        <begin position="118"/>
        <end position="128"/>
    </location>
</feature>
<feature type="region of interest" description="Disordered" evidence="1">
    <location>
        <begin position="118"/>
        <end position="279"/>
    </location>
</feature>
<name>A0A2N0RCY2_9GLOM</name>
<feature type="compositionally biased region" description="Basic and acidic residues" evidence="1">
    <location>
        <begin position="135"/>
        <end position="149"/>
    </location>
</feature>
<dbReference type="VEuPathDB" id="FungiDB:RhiirA1_466942"/>
<organism evidence="2 3">
    <name type="scientific">Rhizophagus irregularis</name>
    <dbReference type="NCBI Taxonomy" id="588596"/>
    <lineage>
        <taxon>Eukaryota</taxon>
        <taxon>Fungi</taxon>
        <taxon>Fungi incertae sedis</taxon>
        <taxon>Mucoromycota</taxon>
        <taxon>Glomeromycotina</taxon>
        <taxon>Glomeromycetes</taxon>
        <taxon>Glomerales</taxon>
        <taxon>Glomeraceae</taxon>
        <taxon>Rhizophagus</taxon>
    </lineage>
</organism>
<dbReference type="VEuPathDB" id="FungiDB:FUN_018238"/>
<dbReference type="AlphaFoldDB" id="A0A2N0RCY2"/>
<feature type="compositionally biased region" description="Acidic residues" evidence="1">
    <location>
        <begin position="211"/>
        <end position="233"/>
    </location>
</feature>
<proteinExistence type="predicted"/>
<reference evidence="2 3" key="2">
    <citation type="submission" date="2017-10" db="EMBL/GenBank/DDBJ databases">
        <title>Genome analyses suggest a sexual origin of heterokaryosis in a supposedly ancient asexual fungus.</title>
        <authorList>
            <person name="Corradi N."/>
            <person name="Sedzielewska K."/>
            <person name="Noel J."/>
            <person name="Charron P."/>
            <person name="Farinelli L."/>
            <person name="Marton T."/>
            <person name="Kruger M."/>
            <person name="Pelin A."/>
            <person name="Brachmann A."/>
            <person name="Corradi N."/>
        </authorList>
    </citation>
    <scope>NUCLEOTIDE SEQUENCE [LARGE SCALE GENOMIC DNA]</scope>
    <source>
        <strain evidence="2 3">A1</strain>
    </source>
</reference>
<gene>
    <name evidence="2" type="ORF">RhiirA1_466942</name>
</gene>
<evidence type="ECO:0000313" key="3">
    <source>
        <dbReference type="Proteomes" id="UP000232688"/>
    </source>
</evidence>
<feature type="compositionally biased region" description="Acidic residues" evidence="1">
    <location>
        <begin position="150"/>
        <end position="163"/>
    </location>
</feature>
<dbReference type="Proteomes" id="UP000232688">
    <property type="component" value="Unassembled WGS sequence"/>
</dbReference>
<protein>
    <submittedName>
        <fullName evidence="2">Uncharacterized protein</fullName>
    </submittedName>
</protein>
<dbReference type="VEuPathDB" id="FungiDB:RhiirFUN_019606"/>
<dbReference type="EMBL" id="LLXH01001025">
    <property type="protein sequence ID" value="PKC61151.1"/>
    <property type="molecule type" value="Genomic_DNA"/>
</dbReference>
<dbReference type="VEuPathDB" id="FungiDB:RhiirFUN_019605"/>
<reference evidence="2 3" key="1">
    <citation type="submission" date="2017-10" db="EMBL/GenBank/DDBJ databases">
        <title>Extensive intraspecific genome diversity in a model arbuscular mycorrhizal fungus.</title>
        <authorList>
            <person name="Chen E.C.H."/>
            <person name="Morin E."/>
            <person name="Baudet D."/>
            <person name="Noel J."/>
            <person name="Ndikumana S."/>
            <person name="Charron P."/>
            <person name="St-Onge C."/>
            <person name="Giorgi J."/>
            <person name="Grigoriev I.V."/>
            <person name="Roux C."/>
            <person name="Martin F.M."/>
            <person name="Corradi N."/>
        </authorList>
    </citation>
    <scope>NUCLEOTIDE SEQUENCE [LARGE SCALE GENOMIC DNA]</scope>
    <source>
        <strain evidence="2 3">A1</strain>
    </source>
</reference>
<sequence>MKEWHNIDSYVCKLLEDSLGLSANDCFAICCRSLSSLSNQVSNWPNSVSKYASALLSKWKGSEKQHWLDLAKKAIQRKRDDEKITANNAEIQQKEIIQQQRTTVSAINLVTKEIDELASRGQETRTPENKICNKSIKESENNSPNHDEFDPSDTVDDNDDDSDYAYSSESSSCEETMVTKSARKLNSDEESIKEPGSNSPLYDEFMKEMNNTEEDYSDSDESVNDNNEDDPNDPDYVYSPSSSCEETKVTKSARKLNSDEETPSAKRTKLNEDTTSDTVSSLNEKQMRLFNEDIWKKWTLKSGAVMADLLDKFARKKGHPLRPEAWRIVRCGYKIAKPKWCSSEDYSEIQRYTRRATIYNRTEAISWLQRQKSLESLGQSIEEIRLLNNIHETVKDENVRKLLLEGLKIPCVMFPLQDAFTSFYINILSIFHQKVFPEFSVMQQSDVSESDYGGYAIHPSMQARFY</sequence>
<accession>A0A2N0RCY2</accession>
<evidence type="ECO:0000313" key="2">
    <source>
        <dbReference type="EMBL" id="PKC61151.1"/>
    </source>
</evidence>